<keyword evidence="3" id="KW-1185">Reference proteome</keyword>
<proteinExistence type="predicted"/>
<feature type="region of interest" description="Disordered" evidence="1">
    <location>
        <begin position="147"/>
        <end position="199"/>
    </location>
</feature>
<reference evidence="3" key="1">
    <citation type="journal article" date="2018" name="Nat. Microbiol.">
        <title>Leveraging single-cell genomics to expand the fungal tree of life.</title>
        <authorList>
            <person name="Ahrendt S.R."/>
            <person name="Quandt C.A."/>
            <person name="Ciobanu D."/>
            <person name="Clum A."/>
            <person name="Salamov A."/>
            <person name="Andreopoulos B."/>
            <person name="Cheng J.F."/>
            <person name="Woyke T."/>
            <person name="Pelin A."/>
            <person name="Henrissat B."/>
            <person name="Reynolds N.K."/>
            <person name="Benny G.L."/>
            <person name="Smith M.E."/>
            <person name="James T.Y."/>
            <person name="Grigoriev I.V."/>
        </authorList>
    </citation>
    <scope>NUCLEOTIDE SEQUENCE [LARGE SCALE GENOMIC DNA]</scope>
    <source>
        <strain evidence="3">Benny S71-1</strain>
    </source>
</reference>
<dbReference type="Proteomes" id="UP000278143">
    <property type="component" value="Unassembled WGS sequence"/>
</dbReference>
<organism evidence="2 3">
    <name type="scientific">Syncephalis pseudoplumigaleata</name>
    <dbReference type="NCBI Taxonomy" id="1712513"/>
    <lineage>
        <taxon>Eukaryota</taxon>
        <taxon>Fungi</taxon>
        <taxon>Fungi incertae sedis</taxon>
        <taxon>Zoopagomycota</taxon>
        <taxon>Zoopagomycotina</taxon>
        <taxon>Zoopagomycetes</taxon>
        <taxon>Zoopagales</taxon>
        <taxon>Piptocephalidaceae</taxon>
        <taxon>Syncephalis</taxon>
    </lineage>
</organism>
<dbReference type="OrthoDB" id="10526086at2759"/>
<feature type="region of interest" description="Disordered" evidence="1">
    <location>
        <begin position="264"/>
        <end position="287"/>
    </location>
</feature>
<gene>
    <name evidence="2" type="ORF">SYNPS1DRAFT_29810</name>
</gene>
<evidence type="ECO:0000256" key="1">
    <source>
        <dbReference type="SAM" id="MobiDB-lite"/>
    </source>
</evidence>
<name>A0A4P9YYK0_9FUNG</name>
<accession>A0A4P9YYK0</accession>
<dbReference type="EMBL" id="KZ990229">
    <property type="protein sequence ID" value="RKP24431.1"/>
    <property type="molecule type" value="Genomic_DNA"/>
</dbReference>
<evidence type="ECO:0000313" key="3">
    <source>
        <dbReference type="Proteomes" id="UP000278143"/>
    </source>
</evidence>
<feature type="compositionally biased region" description="Acidic residues" evidence="1">
    <location>
        <begin position="264"/>
        <end position="278"/>
    </location>
</feature>
<dbReference type="AlphaFoldDB" id="A0A4P9YYK0"/>
<protein>
    <submittedName>
        <fullName evidence="2">Uncharacterized protein</fullName>
    </submittedName>
</protein>
<evidence type="ECO:0000313" key="2">
    <source>
        <dbReference type="EMBL" id="RKP24431.1"/>
    </source>
</evidence>
<sequence length="287" mass="30470">MATTVFIGAGASNGELDLTYHHRHQQHLLDHGKSSQHNVCSTILAQMDEAPRQPPSASHGGMVERLAGQLCELALEQAGTTAATATSGSCTRPGEAAISSNGSKRILRIASCRRPRGHTAQSLAAQPASVLARSSAMMALSLHDIRRQRASSAPTPLSPSREAVPSIHASSLKRDTDSQHYCPPADETSSSSSSSSLCSGMSRKRRLSLDVDVPSTVLKRRGAISPLAVPSLECFIRQTRARLDEEAEAAAPSLVCSPVLSMADDDTSCPSTDDELEHDDSTPWKLL</sequence>